<reference evidence="7 8" key="1">
    <citation type="submission" date="2018-01" db="EMBL/GenBank/DDBJ databases">
        <title>Whole genome sequencing of Histamine producing bacteria.</title>
        <authorList>
            <person name="Butler K."/>
        </authorList>
    </citation>
    <scope>NUCLEOTIDE SEQUENCE [LARGE SCALE GENOMIC DNA]</scope>
    <source>
        <strain evidence="7 8">DSM 100436</strain>
    </source>
</reference>
<dbReference type="InterPro" id="IPR005966">
    <property type="entry name" value="D-Cys_desShydrase"/>
</dbReference>
<dbReference type="PIRSF" id="PIRSF006278">
    <property type="entry name" value="ACCD_DCysDesulf"/>
    <property type="match status" value="1"/>
</dbReference>
<evidence type="ECO:0000256" key="2">
    <source>
        <dbReference type="ARBA" id="ARBA00008639"/>
    </source>
</evidence>
<gene>
    <name evidence="7" type="ORF">C9I98_09885</name>
</gene>
<proteinExistence type="inferred from homology"/>
<dbReference type="PANTHER" id="PTHR43780">
    <property type="entry name" value="1-AMINOCYCLOPROPANE-1-CARBOXYLATE DEAMINASE-RELATED"/>
    <property type="match status" value="1"/>
</dbReference>
<feature type="domain" description="Tryptophan synthase beta chain-like PALP" evidence="6">
    <location>
        <begin position="14"/>
        <end position="318"/>
    </location>
</feature>
<dbReference type="AlphaFoldDB" id="A0A2T3NU59"/>
<dbReference type="GO" id="GO:0019148">
    <property type="term" value="F:D-cysteine desulfhydrase activity"/>
    <property type="evidence" value="ECO:0007669"/>
    <property type="project" value="TreeGrafter"/>
</dbReference>
<sequence length="332" mass="35446">MKDFELIPRVNITHSPTPLEFLPRLSNELQCNLYIKRDDCTGLAGGGNKTRKLEYLIADAKQQDADTLVTVGGFQSNHARQTAAAAAKFGFGCELVLEDVSGTPKEDYYNNGNMLLDSLLGANIHPVDIDDDCNDVAQALIKKLEGEGKKPYLIPMGGSNVIGSLGYVRCANELVQQLATQNTQIDQIVLATGSAGTQAGLLAGLIAAGSDIPVLGINVSRSAEEQNKLVEQLLKQMLTHLEFDPKLSANKVATNGNYYGEGYGITTAAMISAVKCCAQLEGLLLDPVYTGKAMAGLIDLCETGEIKPGSNILFLHTGGSQGLFSYREAFEA</sequence>
<dbReference type="EMBL" id="PYMA01000005">
    <property type="protein sequence ID" value="PSW19768.1"/>
    <property type="molecule type" value="Genomic_DNA"/>
</dbReference>
<dbReference type="OrthoDB" id="9801249at2"/>
<feature type="active site" description="Nucleophile" evidence="4">
    <location>
        <position position="76"/>
    </location>
</feature>
<evidence type="ECO:0000259" key="6">
    <source>
        <dbReference type="Pfam" id="PF00291"/>
    </source>
</evidence>
<keyword evidence="3 5" id="KW-0663">Pyridoxal phosphate</keyword>
<organism evidence="7 8">
    <name type="scientific">Photobacterium sanctipauli</name>
    <dbReference type="NCBI Taxonomy" id="1342794"/>
    <lineage>
        <taxon>Bacteria</taxon>
        <taxon>Pseudomonadati</taxon>
        <taxon>Pseudomonadota</taxon>
        <taxon>Gammaproteobacteria</taxon>
        <taxon>Vibrionales</taxon>
        <taxon>Vibrionaceae</taxon>
        <taxon>Photobacterium</taxon>
    </lineage>
</organism>
<evidence type="ECO:0000313" key="8">
    <source>
        <dbReference type="Proteomes" id="UP000241771"/>
    </source>
</evidence>
<evidence type="ECO:0000256" key="4">
    <source>
        <dbReference type="PIRSR" id="PIRSR006278-1"/>
    </source>
</evidence>
<protein>
    <submittedName>
        <fullName evidence="7">D-cysteine desulfhydrase</fullName>
    </submittedName>
</protein>
<accession>A0A2T3NU59</accession>
<dbReference type="InterPro" id="IPR027278">
    <property type="entry name" value="ACCD_DCysDesulf"/>
</dbReference>
<dbReference type="RefSeq" id="WP_036827742.1">
    <property type="nucleotide sequence ID" value="NZ_JGVO01000890.1"/>
</dbReference>
<dbReference type="SUPFAM" id="SSF53686">
    <property type="entry name" value="Tryptophan synthase beta subunit-like PLP-dependent enzymes"/>
    <property type="match status" value="1"/>
</dbReference>
<feature type="modified residue" description="N6-(pyridoxal phosphate)lysine" evidence="5">
    <location>
        <position position="49"/>
    </location>
</feature>
<dbReference type="InterPro" id="IPR001926">
    <property type="entry name" value="TrpB-like_PALP"/>
</dbReference>
<evidence type="ECO:0000256" key="3">
    <source>
        <dbReference type="ARBA" id="ARBA00022898"/>
    </source>
</evidence>
<comment type="cofactor">
    <cofactor evidence="1">
        <name>pyridoxal 5'-phosphate</name>
        <dbReference type="ChEBI" id="CHEBI:597326"/>
    </cofactor>
</comment>
<comment type="similarity">
    <text evidence="2">Belongs to the ACC deaminase/D-cysteine desulfhydrase family.</text>
</comment>
<comment type="caution">
    <text evidence="7">The sequence shown here is derived from an EMBL/GenBank/DDBJ whole genome shotgun (WGS) entry which is preliminary data.</text>
</comment>
<dbReference type="PANTHER" id="PTHR43780:SF2">
    <property type="entry name" value="1-AMINOCYCLOPROPANE-1-CARBOXYLATE DEAMINASE-RELATED"/>
    <property type="match status" value="1"/>
</dbReference>
<keyword evidence="8" id="KW-1185">Reference proteome</keyword>
<dbReference type="Pfam" id="PF00291">
    <property type="entry name" value="PALP"/>
    <property type="match status" value="1"/>
</dbReference>
<dbReference type="InterPro" id="IPR036052">
    <property type="entry name" value="TrpB-like_PALP_sf"/>
</dbReference>
<evidence type="ECO:0000313" key="7">
    <source>
        <dbReference type="EMBL" id="PSW19768.1"/>
    </source>
</evidence>
<dbReference type="NCBIfam" id="TIGR01275">
    <property type="entry name" value="ACC_deam_rel"/>
    <property type="match status" value="1"/>
</dbReference>
<evidence type="ECO:0000256" key="5">
    <source>
        <dbReference type="PIRSR" id="PIRSR006278-2"/>
    </source>
</evidence>
<dbReference type="NCBIfam" id="NF003031">
    <property type="entry name" value="PRK03910.1-4"/>
    <property type="match status" value="1"/>
</dbReference>
<dbReference type="Gene3D" id="3.40.50.1100">
    <property type="match status" value="2"/>
</dbReference>
<dbReference type="Proteomes" id="UP000241771">
    <property type="component" value="Unassembled WGS sequence"/>
</dbReference>
<name>A0A2T3NU59_9GAMM</name>
<evidence type="ECO:0000256" key="1">
    <source>
        <dbReference type="ARBA" id="ARBA00001933"/>
    </source>
</evidence>